<evidence type="ECO:0000256" key="8">
    <source>
        <dbReference type="ARBA" id="ARBA00022603"/>
    </source>
</evidence>
<dbReference type="Pfam" id="PF02574">
    <property type="entry name" value="S-methyl_trans"/>
    <property type="match status" value="1"/>
</dbReference>
<keyword evidence="16 18" id="KW-0949">S-adenosyl-L-methionine</keyword>
<accession>A0A1G5I7P4</accession>
<evidence type="ECO:0000256" key="3">
    <source>
        <dbReference type="ARBA" id="ARBA00001956"/>
    </source>
</evidence>
<dbReference type="InterPro" id="IPR011822">
    <property type="entry name" value="MetH"/>
</dbReference>
<dbReference type="Gene3D" id="3.20.20.330">
    <property type="entry name" value="Homocysteine-binding-like domain"/>
    <property type="match status" value="1"/>
</dbReference>
<evidence type="ECO:0000259" key="21">
    <source>
        <dbReference type="PROSITE" id="PS50972"/>
    </source>
</evidence>
<evidence type="ECO:0000256" key="14">
    <source>
        <dbReference type="ARBA" id="ARBA00025552"/>
    </source>
</evidence>
<evidence type="ECO:0000256" key="15">
    <source>
        <dbReference type="ARBA" id="ARBA00031040"/>
    </source>
</evidence>
<dbReference type="GO" id="GO:0050667">
    <property type="term" value="P:homocysteine metabolic process"/>
    <property type="evidence" value="ECO:0007669"/>
    <property type="project" value="TreeGrafter"/>
</dbReference>
<dbReference type="EC" id="2.1.1.13" evidence="6 16"/>
<feature type="binding site" evidence="17 19">
    <location>
        <position position="325"/>
    </location>
    <ligand>
        <name>Zn(2+)</name>
        <dbReference type="ChEBI" id="CHEBI:29105"/>
    </ligand>
</feature>
<organism evidence="25 26">
    <name type="scientific">Desulfoluna spongiiphila</name>
    <dbReference type="NCBI Taxonomy" id="419481"/>
    <lineage>
        <taxon>Bacteria</taxon>
        <taxon>Pseudomonadati</taxon>
        <taxon>Thermodesulfobacteriota</taxon>
        <taxon>Desulfobacteria</taxon>
        <taxon>Desulfobacterales</taxon>
        <taxon>Desulfolunaceae</taxon>
        <taxon>Desulfoluna</taxon>
    </lineage>
</organism>
<dbReference type="PROSITE" id="PS50972">
    <property type="entry name" value="PTERIN_BINDING"/>
    <property type="match status" value="1"/>
</dbReference>
<feature type="binding site" evidence="17 19">
    <location>
        <position position="259"/>
    </location>
    <ligand>
        <name>Zn(2+)</name>
        <dbReference type="ChEBI" id="CHEBI:29105"/>
    </ligand>
</feature>
<feature type="domain" description="B12-binding N-terminal" evidence="24">
    <location>
        <begin position="679"/>
        <end position="772"/>
    </location>
</feature>
<comment type="pathway">
    <text evidence="4 16">Amino-acid biosynthesis; L-methionine biosynthesis via de novo pathway; L-methionine from L-homocysteine (MetH route): step 1/1.</text>
</comment>
<feature type="binding site" evidence="18">
    <location>
        <position position="833"/>
    </location>
    <ligand>
        <name>methylcob(III)alamin</name>
        <dbReference type="ChEBI" id="CHEBI:28115"/>
    </ligand>
</feature>
<feature type="binding site" evidence="17 19">
    <location>
        <position position="326"/>
    </location>
    <ligand>
        <name>Zn(2+)</name>
        <dbReference type="ChEBI" id="CHEBI:29105"/>
    </ligand>
</feature>
<dbReference type="SUPFAM" id="SSF82282">
    <property type="entry name" value="Homocysteine S-methyltransferase"/>
    <property type="match status" value="1"/>
</dbReference>
<keyword evidence="26" id="KW-1185">Reference proteome</keyword>
<dbReference type="PROSITE" id="PS51332">
    <property type="entry name" value="B12_BINDING"/>
    <property type="match status" value="1"/>
</dbReference>
<dbReference type="Gene3D" id="3.40.50.280">
    <property type="entry name" value="Cobalamin-binding domain"/>
    <property type="match status" value="1"/>
</dbReference>
<dbReference type="InterPro" id="IPR004223">
    <property type="entry name" value="VitB12-dep_Met_synth_activ_dom"/>
</dbReference>
<dbReference type="SUPFAM" id="SSF56507">
    <property type="entry name" value="Methionine synthase activation domain-like"/>
    <property type="match status" value="1"/>
</dbReference>
<keyword evidence="16" id="KW-0170">Cobalt</keyword>
<dbReference type="STRING" id="419481.SAMN05216233_11843"/>
<evidence type="ECO:0000256" key="1">
    <source>
        <dbReference type="ARBA" id="ARBA00001700"/>
    </source>
</evidence>
<dbReference type="PROSITE" id="PS50970">
    <property type="entry name" value="HCY"/>
    <property type="match status" value="1"/>
</dbReference>
<dbReference type="SUPFAM" id="SSF51717">
    <property type="entry name" value="Dihydropteroate synthetase-like"/>
    <property type="match status" value="1"/>
</dbReference>
<gene>
    <name evidence="25" type="ORF">SAMN05216233_11843</name>
</gene>
<keyword evidence="8 16" id="KW-0489">Methyltransferase</keyword>
<evidence type="ECO:0000259" key="24">
    <source>
        <dbReference type="PROSITE" id="PS51337"/>
    </source>
</evidence>
<dbReference type="Pfam" id="PF02965">
    <property type="entry name" value="Met_synt_B12"/>
    <property type="match status" value="1"/>
</dbReference>
<dbReference type="GO" id="GO:0008270">
    <property type="term" value="F:zinc ion binding"/>
    <property type="evidence" value="ECO:0007669"/>
    <property type="project" value="UniProtKB-UniRule"/>
</dbReference>
<evidence type="ECO:0000256" key="2">
    <source>
        <dbReference type="ARBA" id="ARBA00001947"/>
    </source>
</evidence>
<evidence type="ECO:0000256" key="11">
    <source>
        <dbReference type="ARBA" id="ARBA00022737"/>
    </source>
</evidence>
<keyword evidence="16 17" id="KW-0846">Cobalamin</keyword>
<evidence type="ECO:0000259" key="22">
    <source>
        <dbReference type="PROSITE" id="PS50974"/>
    </source>
</evidence>
<dbReference type="GO" id="GO:0031419">
    <property type="term" value="F:cobalamin binding"/>
    <property type="evidence" value="ECO:0007669"/>
    <property type="project" value="UniProtKB-UniRule"/>
</dbReference>
<sequence>MTKREEFLSYVKDNVVFLDGAMGTMIQQLGLTPADFGGESYLMLSDLLSFSRPDDLMDIHLQYLRAGAHAIETNTFGASALRLEEYDFKDLDTAAFRGVPEGVDLASLSSHEMAREMSLAATAIARRAVDAHKADADYDGRPLYVVGSIGPSNYVLSPTDADLKRGTWELIEENFFHQVTALVDGGVDILLLETQQDILELKAAVSGAKKAMDAKGVRLPLMAQVTVNEYSRMQIFNTDIVAASTTLAACGVDMFGINCSIGPDLMEPTIKKLSETQDIPISVLPNAGMPESEFGRTVYKLGPDLFADQLEKFVTQYGVNMVGGCCGTGPDHIRAVSQRLKGVAPARREPDGLLRLSGPQDSVVIEEGSFLRIGERLNVRGSKKVRDAVESEGPMDVDALAEVVREQIEDLGTSVLDVCMDSNVVSTPKVLPEVIQAMTGDFRGVMSIDSFDPEALAEGVKAYPGRPLINSISMESVEGGISKAEVILKTTAFHSPLYIGLCADDTGPAQKADEKVRIAKAMTDVCGTYGIAPRQLFVDINAFPIGSESEEGLNFAMESLNAIPKIKALAPGLKTTIGVSNLTNGLAKKPYMRMVLTSVFLDEGKKLGLDAAIVNPNHYVPVESIDAKDYELALAIILKRDMDAYADLEEVAEAKSGLRKVKKKNYDDLPADEAVCERIKDGVREARPGTLMVRGAEFAYKDAVVLQASEALKTIEPIDFISGHLMAAMEELGARFARGEVSLPHLLKSADVMKQVMNYIEAVLGTSEGGAVSYKGTLVLGTVFQDVHSIGKDLTRTLLENYGYRVIDLGVQVPLADFIETARRENADAIGMSSLLVQTAGHMITVAAMAKEEGLDLPLLIGGAPVNMKHAASVAMAGDENPETMRKDVFYCDSSMTCVNVMEHLCSDDRHAFIEANGEALKAAMGGKPKASPEELPALGISFEGLSDSICHGTITFSPRVEDIPLNRKSLLALNWREGSRSKRLERGLTDEAADAEIDIWIKDAGENGWVVPRGRVALYPCNSDGDDLIVYDPDAHDVELCRIPMPPMAVDGKQVSLARYFRPVGDGVTDVVGFQMATAGQASASQVNAFQEANESASAHLLQGVADRVAEDFAALLNERIKKMAGFSNGNGKRFSPGYPGVNIEANRQIFDLLGGESLGAVLTDAGGFYPTSSTAAIVCFHPEVKYF</sequence>
<keyword evidence="12 16" id="KW-0862">Zinc</keyword>
<feature type="binding site" description="axial binding residue" evidence="17">
    <location>
        <position position="788"/>
    </location>
    <ligand>
        <name>methylcob(III)alamin</name>
        <dbReference type="ChEBI" id="CHEBI:28115"/>
    </ligand>
    <ligandPart>
        <name>Co</name>
        <dbReference type="ChEBI" id="CHEBI:27638"/>
    </ligandPart>
</feature>
<dbReference type="InterPro" id="IPR006158">
    <property type="entry name" value="Cobalamin-bd"/>
</dbReference>
<dbReference type="UniPathway" id="UPA00051">
    <property type="reaction ID" value="UER00081"/>
</dbReference>
<dbReference type="InterPro" id="IPR037010">
    <property type="entry name" value="VitB12-dep_Met_synth_activ_sf"/>
</dbReference>
<feature type="binding site" evidence="18">
    <location>
        <position position="1135"/>
    </location>
    <ligand>
        <name>S-adenosyl-L-methionine</name>
        <dbReference type="ChEBI" id="CHEBI:59789"/>
    </ligand>
</feature>
<proteinExistence type="inferred from homology"/>
<feature type="binding site" evidence="18">
    <location>
        <begin position="1188"/>
        <end position="1189"/>
    </location>
    <ligand>
        <name>S-adenosyl-L-methionine</name>
        <dbReference type="ChEBI" id="CHEBI:59789"/>
    </ligand>
</feature>
<dbReference type="SUPFAM" id="SSF47644">
    <property type="entry name" value="Methionine synthase domain"/>
    <property type="match status" value="1"/>
</dbReference>
<dbReference type="GO" id="GO:0046653">
    <property type="term" value="P:tetrahydrofolate metabolic process"/>
    <property type="evidence" value="ECO:0007669"/>
    <property type="project" value="TreeGrafter"/>
</dbReference>
<dbReference type="AlphaFoldDB" id="A0A1G5I7P4"/>
<evidence type="ECO:0000313" key="26">
    <source>
        <dbReference type="Proteomes" id="UP000198870"/>
    </source>
</evidence>
<evidence type="ECO:0000256" key="18">
    <source>
        <dbReference type="PIRSR" id="PIRSR000381-2"/>
    </source>
</evidence>
<dbReference type="Gene3D" id="3.20.20.20">
    <property type="entry name" value="Dihydropteroate synthase-like"/>
    <property type="match status" value="1"/>
</dbReference>
<evidence type="ECO:0000259" key="23">
    <source>
        <dbReference type="PROSITE" id="PS51332"/>
    </source>
</evidence>
<dbReference type="InterPro" id="IPR036724">
    <property type="entry name" value="Cobalamin-bd_sf"/>
</dbReference>
<comment type="similarity">
    <text evidence="5">Belongs to the vitamin-B12 dependent methionine synthase family.</text>
</comment>
<dbReference type="PANTHER" id="PTHR45833:SF2">
    <property type="entry name" value="BIFUNCTIONAL HOMOCYSTEINE S-METHYLTRANSFERASE_5,10-METHYLENETETRAHYDROFOLATE REDUCTASE"/>
    <property type="match status" value="1"/>
</dbReference>
<dbReference type="InterPro" id="IPR003759">
    <property type="entry name" value="Cbl-bd_cap"/>
</dbReference>
<dbReference type="RefSeq" id="WP_092213435.1">
    <property type="nucleotide sequence ID" value="NZ_FMUX01000018.1"/>
</dbReference>
<evidence type="ECO:0000256" key="16">
    <source>
        <dbReference type="PIRNR" id="PIRNR000381"/>
    </source>
</evidence>
<dbReference type="GO" id="GO:0032259">
    <property type="term" value="P:methylation"/>
    <property type="evidence" value="ECO:0007669"/>
    <property type="project" value="UniProtKB-KW"/>
</dbReference>
<dbReference type="Gene3D" id="3.10.196.10">
    <property type="entry name" value="Vitamin B12-dependent methionine synthase, activation domain"/>
    <property type="match status" value="1"/>
</dbReference>
<dbReference type="GO" id="GO:0008705">
    <property type="term" value="F:methionine synthase activity"/>
    <property type="evidence" value="ECO:0007669"/>
    <property type="project" value="UniProtKB-UniRule"/>
</dbReference>
<dbReference type="InterPro" id="IPR036594">
    <property type="entry name" value="Meth_synthase_dom"/>
</dbReference>
<dbReference type="PROSITE" id="PS50974">
    <property type="entry name" value="ADOMET_ACTIVATION"/>
    <property type="match status" value="1"/>
</dbReference>
<dbReference type="PANTHER" id="PTHR45833">
    <property type="entry name" value="METHIONINE SYNTHASE"/>
    <property type="match status" value="1"/>
</dbReference>
<keyword evidence="10 16" id="KW-0808">Transferase</keyword>
<evidence type="ECO:0000256" key="4">
    <source>
        <dbReference type="ARBA" id="ARBA00005178"/>
    </source>
</evidence>
<dbReference type="Pfam" id="PF00809">
    <property type="entry name" value="Pterin_bind"/>
    <property type="match status" value="1"/>
</dbReference>
<comment type="cofactor">
    <cofactor evidence="3 16 17">
        <name>methylcob(III)alamin</name>
        <dbReference type="ChEBI" id="CHEBI:28115"/>
    </cofactor>
</comment>
<dbReference type="Gene3D" id="1.10.1240.10">
    <property type="entry name" value="Methionine synthase domain"/>
    <property type="match status" value="1"/>
</dbReference>
<keyword evidence="13 16" id="KW-0486">Methionine biosynthesis</keyword>
<dbReference type="EMBL" id="FMUX01000018">
    <property type="protein sequence ID" value="SCY72152.1"/>
    <property type="molecule type" value="Genomic_DNA"/>
</dbReference>
<evidence type="ECO:0000256" key="17">
    <source>
        <dbReference type="PIRSR" id="PIRSR000381-1"/>
    </source>
</evidence>
<feature type="domain" description="Hcy-binding" evidence="20">
    <location>
        <begin position="4"/>
        <end position="340"/>
    </location>
</feature>
<dbReference type="OrthoDB" id="9803687at2"/>
<evidence type="ECO:0000256" key="7">
    <source>
        <dbReference type="ARBA" id="ARBA00013998"/>
    </source>
</evidence>
<evidence type="ECO:0000313" key="25">
    <source>
        <dbReference type="EMBL" id="SCY72152.1"/>
    </source>
</evidence>
<keyword evidence="16 17" id="KW-0479">Metal-binding</keyword>
<dbReference type="Pfam" id="PF02607">
    <property type="entry name" value="B12-binding_2"/>
    <property type="match status" value="1"/>
</dbReference>
<evidence type="ECO:0000259" key="20">
    <source>
        <dbReference type="PROSITE" id="PS50970"/>
    </source>
</evidence>
<comment type="domain">
    <text evidence="16">Modular enzyme with four functionally distinct domains. The isolated Hcy-binding domain catalyzes methyl transfer from free methylcobalamin to homocysteine. The Hcy-binding domain in association with the pterin-binding domain catalyzes the methylation of cob(I)alamin by methyltetrahydrofolate and the methylation of homocysteine. The B12-binding domain binds the cofactor. The AdoMet activation domain binds S-adenosyl-L-methionine. Under aerobic conditions cob(I)alamin can be converted to inactive cob(II)alamin. Reductive methylation by S-adenosyl-L-methionine and flavodoxin regenerates methylcobalamin.</text>
</comment>
<dbReference type="PROSITE" id="PS51337">
    <property type="entry name" value="B12_BINDING_NTER"/>
    <property type="match status" value="1"/>
</dbReference>
<dbReference type="InterPro" id="IPR000489">
    <property type="entry name" value="Pterin-binding_dom"/>
</dbReference>
<dbReference type="SUPFAM" id="SSF52242">
    <property type="entry name" value="Cobalamin (vitamin B12)-binding domain"/>
    <property type="match status" value="1"/>
</dbReference>
<evidence type="ECO:0000256" key="12">
    <source>
        <dbReference type="ARBA" id="ARBA00022833"/>
    </source>
</evidence>
<evidence type="ECO:0000256" key="5">
    <source>
        <dbReference type="ARBA" id="ARBA00010398"/>
    </source>
</evidence>
<dbReference type="PIRSF" id="PIRSF000381">
    <property type="entry name" value="MetH"/>
    <property type="match status" value="1"/>
</dbReference>
<feature type="domain" description="AdoMet activation" evidence="22">
    <location>
        <begin position="912"/>
        <end position="1189"/>
    </location>
</feature>
<comment type="function">
    <text evidence="14 16">Catalyzes the transfer of a methyl group from methyl-cobalamin to homocysteine, yielding enzyme-bound cob(I)alamin and methionine. Subsequently, remethylates the cofactor using methyltetrahydrofolate.</text>
</comment>
<keyword evidence="9 16" id="KW-0028">Amino-acid biosynthesis</keyword>
<dbReference type="InterPro" id="IPR003726">
    <property type="entry name" value="HCY_dom"/>
</dbReference>
<evidence type="ECO:0000256" key="10">
    <source>
        <dbReference type="ARBA" id="ARBA00022679"/>
    </source>
</evidence>
<feature type="domain" description="B12-binding" evidence="23">
    <location>
        <begin position="775"/>
        <end position="912"/>
    </location>
</feature>
<dbReference type="SMART" id="SM01018">
    <property type="entry name" value="B12-binding_2"/>
    <property type="match status" value="1"/>
</dbReference>
<keyword evidence="11" id="KW-0677">Repeat</keyword>
<dbReference type="Proteomes" id="UP000198870">
    <property type="component" value="Unassembled WGS sequence"/>
</dbReference>
<dbReference type="InterPro" id="IPR036589">
    <property type="entry name" value="HCY_dom_sf"/>
</dbReference>
<evidence type="ECO:0000256" key="19">
    <source>
        <dbReference type="PROSITE-ProRule" id="PRU00333"/>
    </source>
</evidence>
<name>A0A1G5I7P4_9BACT</name>
<feature type="domain" description="Pterin-binding" evidence="21">
    <location>
        <begin position="370"/>
        <end position="659"/>
    </location>
</feature>
<dbReference type="InterPro" id="IPR011005">
    <property type="entry name" value="Dihydropteroate_synth-like_sf"/>
</dbReference>
<evidence type="ECO:0000256" key="9">
    <source>
        <dbReference type="ARBA" id="ARBA00022605"/>
    </source>
</evidence>
<evidence type="ECO:0000256" key="13">
    <source>
        <dbReference type="ARBA" id="ARBA00023167"/>
    </source>
</evidence>
<dbReference type="GO" id="GO:0005829">
    <property type="term" value="C:cytosol"/>
    <property type="evidence" value="ECO:0007669"/>
    <property type="project" value="TreeGrafter"/>
</dbReference>
<comment type="cofactor">
    <cofactor evidence="2 16 19">
        <name>Zn(2+)</name>
        <dbReference type="ChEBI" id="CHEBI:29105"/>
    </cofactor>
</comment>
<reference evidence="25 26" key="1">
    <citation type="submission" date="2016-10" db="EMBL/GenBank/DDBJ databases">
        <authorList>
            <person name="de Groot N.N."/>
        </authorList>
    </citation>
    <scope>NUCLEOTIDE SEQUENCE [LARGE SCALE GENOMIC DNA]</scope>
    <source>
        <strain evidence="25 26">AA1</strain>
    </source>
</reference>
<comment type="catalytic activity">
    <reaction evidence="1 16">
        <text>(6S)-5-methyl-5,6,7,8-tetrahydrofolate + L-homocysteine = (6S)-5,6,7,8-tetrahydrofolate + L-methionine</text>
        <dbReference type="Rhea" id="RHEA:11172"/>
        <dbReference type="ChEBI" id="CHEBI:18608"/>
        <dbReference type="ChEBI" id="CHEBI:57453"/>
        <dbReference type="ChEBI" id="CHEBI:57844"/>
        <dbReference type="ChEBI" id="CHEBI:58199"/>
        <dbReference type="EC" id="2.1.1.13"/>
    </reaction>
</comment>
<protein>
    <recommendedName>
        <fullName evidence="7 16">Methionine synthase</fullName>
        <ecNumber evidence="6 16">2.1.1.13</ecNumber>
    </recommendedName>
    <alternativeName>
        <fullName evidence="15 16">5-methyltetrahydrofolate--homocysteine methyltransferase</fullName>
    </alternativeName>
</protein>
<evidence type="ECO:0000256" key="6">
    <source>
        <dbReference type="ARBA" id="ARBA00012032"/>
    </source>
</evidence>
<dbReference type="InterPro" id="IPR050554">
    <property type="entry name" value="Met_Synthase/Corrinoid"/>
</dbReference>
<dbReference type="Pfam" id="PF02310">
    <property type="entry name" value="B12-binding"/>
    <property type="match status" value="1"/>
</dbReference>